<sequence length="120" mass="12816">MPPTLLTILTLAVPSQHASDAPYHPYAHGVPSRHASDATYHPYTCILPAQHSSVAAYHPYASSALLTCLPRPPHTLPPSPPSPPLMLPHPQLIFSAASHPYAPAEPSRYASDATLNPPYA</sequence>
<dbReference type="Proteomes" id="UP000765509">
    <property type="component" value="Unassembled WGS sequence"/>
</dbReference>
<proteinExistence type="predicted"/>
<organism evidence="2 3">
    <name type="scientific">Austropuccinia psidii MF-1</name>
    <dbReference type="NCBI Taxonomy" id="1389203"/>
    <lineage>
        <taxon>Eukaryota</taxon>
        <taxon>Fungi</taxon>
        <taxon>Dikarya</taxon>
        <taxon>Basidiomycota</taxon>
        <taxon>Pucciniomycotina</taxon>
        <taxon>Pucciniomycetes</taxon>
        <taxon>Pucciniales</taxon>
        <taxon>Sphaerophragmiaceae</taxon>
        <taxon>Austropuccinia</taxon>
    </lineage>
</organism>
<accession>A0A9Q3P0K0</accession>
<feature type="chain" id="PRO_5040409726" evidence="1">
    <location>
        <begin position="19"/>
        <end position="120"/>
    </location>
</feature>
<evidence type="ECO:0000256" key="1">
    <source>
        <dbReference type="SAM" id="SignalP"/>
    </source>
</evidence>
<dbReference type="EMBL" id="AVOT02052222">
    <property type="protein sequence ID" value="MBW0547159.1"/>
    <property type="molecule type" value="Genomic_DNA"/>
</dbReference>
<keyword evidence="1" id="KW-0732">Signal</keyword>
<dbReference type="AlphaFoldDB" id="A0A9Q3P0K0"/>
<reference evidence="2" key="1">
    <citation type="submission" date="2021-03" db="EMBL/GenBank/DDBJ databases">
        <title>Draft genome sequence of rust myrtle Austropuccinia psidii MF-1, a brazilian biotype.</title>
        <authorList>
            <person name="Quecine M.C."/>
            <person name="Pachon D.M.R."/>
            <person name="Bonatelli M.L."/>
            <person name="Correr F.H."/>
            <person name="Franceschini L.M."/>
            <person name="Leite T.F."/>
            <person name="Margarido G.R.A."/>
            <person name="Almeida C.A."/>
            <person name="Ferrarezi J.A."/>
            <person name="Labate C.A."/>
        </authorList>
    </citation>
    <scope>NUCLEOTIDE SEQUENCE</scope>
    <source>
        <strain evidence="2">MF-1</strain>
    </source>
</reference>
<protein>
    <submittedName>
        <fullName evidence="2">Uncharacterized protein</fullName>
    </submittedName>
</protein>
<gene>
    <name evidence="2" type="ORF">O181_086874</name>
</gene>
<evidence type="ECO:0000313" key="2">
    <source>
        <dbReference type="EMBL" id="MBW0547159.1"/>
    </source>
</evidence>
<feature type="signal peptide" evidence="1">
    <location>
        <begin position="1"/>
        <end position="18"/>
    </location>
</feature>
<keyword evidence="3" id="KW-1185">Reference proteome</keyword>
<comment type="caution">
    <text evidence="2">The sequence shown here is derived from an EMBL/GenBank/DDBJ whole genome shotgun (WGS) entry which is preliminary data.</text>
</comment>
<name>A0A9Q3P0K0_9BASI</name>
<evidence type="ECO:0000313" key="3">
    <source>
        <dbReference type="Proteomes" id="UP000765509"/>
    </source>
</evidence>